<keyword evidence="4" id="KW-1133">Transmembrane helix</keyword>
<dbReference type="NCBIfam" id="TIGR04308">
    <property type="entry name" value="repeat_SSSPR51"/>
    <property type="match status" value="4"/>
</dbReference>
<proteinExistence type="predicted"/>
<protein>
    <submittedName>
        <fullName evidence="7">YSIRK signal domain/LPXTG anchor domain surface protein</fullName>
    </submittedName>
</protein>
<feature type="compositionally biased region" description="Basic and acidic residues" evidence="3">
    <location>
        <begin position="96"/>
        <end position="107"/>
    </location>
</feature>
<dbReference type="NCBIfam" id="TIGR01168">
    <property type="entry name" value="YSIRK_signal"/>
    <property type="match status" value="1"/>
</dbReference>
<evidence type="ECO:0000313" key="8">
    <source>
        <dbReference type="Proteomes" id="UP000242088"/>
    </source>
</evidence>
<keyword evidence="4" id="KW-0812">Transmembrane</keyword>
<feature type="domain" description="MucBP" evidence="6">
    <location>
        <begin position="1141"/>
        <end position="1210"/>
    </location>
</feature>
<keyword evidence="4" id="KW-0472">Membrane</keyword>
<evidence type="ECO:0000256" key="1">
    <source>
        <dbReference type="ARBA" id="ARBA00022729"/>
    </source>
</evidence>
<dbReference type="Pfam" id="PF18877">
    <property type="entry name" value="SSSPR-51"/>
    <property type="match status" value="3"/>
</dbReference>
<gene>
    <name evidence="7" type="ORF">BUY47_10440</name>
</gene>
<keyword evidence="2" id="KW-0677">Repeat</keyword>
<evidence type="ECO:0000256" key="3">
    <source>
        <dbReference type="SAM" id="MobiDB-lite"/>
    </source>
</evidence>
<dbReference type="Pfam" id="PF04650">
    <property type="entry name" value="YSIRK_signal"/>
    <property type="match status" value="1"/>
</dbReference>
<evidence type="ECO:0000259" key="5">
    <source>
        <dbReference type="Pfam" id="PF04650"/>
    </source>
</evidence>
<feature type="compositionally biased region" description="Polar residues" evidence="3">
    <location>
        <begin position="83"/>
        <end position="95"/>
    </location>
</feature>
<dbReference type="InterPro" id="IPR005877">
    <property type="entry name" value="YSIRK_signal_dom"/>
</dbReference>
<keyword evidence="1" id="KW-0732">Signal</keyword>
<sequence length="1660" mass="186826">MRNNNKKGVDFLSNKQNKYSIRKFSVGISSILIGSFIIFGVNNEAHAAEQENNSAISTNNDTNHQDSQDVSNNTTDKQEDTSVKQSSQDAQVTPKESNDITTDKEDVLTSQQPGSDTNAQTNVGSNQPKESDVGATTSQNNNNSEQPIENSTSNQVDAHQPITETSSTKPKRRVRRDVANDDAVEVTSRLVFSDTHTSDKHFNLTSDVNNNRRVMNTTFSFASSGQNSLDNGKLVYEAPKRFIIAEPAFSKSEYVTKKTDLSDADTWRYQFELRPISGAAASEIEISQVIGGMIWSGPGDGDTVTTTMKVYEGDTLLDSQETNATFDNVKGGLYADYGQTKPTSIWQITGTTKTTANAEPTIGIISKDGTVSDKSDNYRYNVPLPSDNWFLENRDDTTTPKDYGRYTDFTYSVLNVPSWLELDPDASGNQYWTQDDKGIHMHLTDGQKLPFVAYKPSLRLKKSALTSEDIQKIKKDGYINVNLLWQTVGRLPNGQDYVQSLPADEGIKFKMINEAGSETGDVYFQALRHHDPSRLFTKADHEHETFRIIKYIKNRDQSNKYVPTYMHSIQLPKGQDGDYFTTFNLMPFGVKYFNGSTTKTSENDNYEFKTPFILYGVNSDGSTTKLTEWTTLNKDNSTYKFGSTHYDHLVLQTPVLRDTISTVDEAQKDIYEWTADVTYAVDEKRWQDASKDDTVIKMQNSIIIDQVSQNTVEAASAVPTRGLSGALFHPNYSYIHTKEAFPHILATPVLKNTNGFTGNTLNYNDKANVIVKANTKDYLRYLSTDVLDDNSDIDNTKLDDIKNVYLTLSAPDGTALGNVRAWTNNELIRTSFWWDDASFENTNTSALRDRPVLDPIKVIPNYKNSGRTLYVYKAPEGYGWNQTNKNNKGTYRSSLTQNTPEITFDIYNRGTLPIGSYSIRYAAIWDKDSELVRPSENQSLSSNHLLLSDVITDDLSANTNENRVSVIDVPFKIALAKEFASTLTIGKDSTNSFDKSRVDVNLGETVNLQTTTINYTDSPGILKEIIVTIPKDNVQTTLAEKVPDTSKYRVVYTTDSDVKNGTYTANPSDLSKVTAVKYVFDIPLVVNKNESFSTNVKVTVPEDAPILTKAHSQIFTLGTDDLWLAGNKVTLETEDNRGDLEVRYTDEEGNTIQNNTTSKGVKNTEYNVDIPQIINNNNHHYKFVKVDDQLDPTTGHYEKKQTKVVHLIYKEAFEGSVYADFKTIDGEILSPQVTILDHQVEGTRYTTTEPTIPDKVTYEDNENGRIKKTVHYHLTGLPENQSGEVVGNQDITVHYVYEPITTYEQVPDNPPQYDLPELKVTRYVDTDGNEVQDAVEGTQQPPDVIGDQWQYTSQMTEEDGITTYVYEKIKTELPNEAPQYDLPELKVTRYVDTDGNEVQDAVEGTQQPPDVIGDQWQYTSQMTEEDGITTYVYEKIKTELPNEAPQYDLPELKVTRYVDTDGNELKDPEEGIQTPPSVIGDQWQYTSQMIEEDGITTYVYKKIKTELPNEAPYYDLPQLQVTCYVDKHGNPIMSARKGKQNPYANIPNGWRYTGIVEEHDGITTYVYEKVKEQPAPTPKCKKVVAPIKSDKKLCTPQNIKVTVPMEKEHPHKATQYSTSHKMELPETGKTEGNTSIFASVLLTLGTLFMFRKKDRKTKTQ</sequence>
<dbReference type="InterPro" id="IPR027579">
    <property type="entry name" value="SSSPR51_Rpt"/>
</dbReference>
<reference evidence="7 8" key="1">
    <citation type="journal article" date="2016" name="Front. Microbiol.">
        <title>Comprehensive Phylogenetic Analysis of Bovine Non-aureus Staphylococci Species Based on Whole-Genome Sequencing.</title>
        <authorList>
            <person name="Naushad S."/>
            <person name="Barkema H.W."/>
            <person name="Luby C."/>
            <person name="Condas L.A."/>
            <person name="Nobrega D.B."/>
            <person name="Carson D.A."/>
            <person name="De Buck J."/>
        </authorList>
    </citation>
    <scope>NUCLEOTIDE SEQUENCE [LARGE SCALE GENOMIC DNA]</scope>
    <source>
        <strain evidence="7 8">SNUC 1409</strain>
    </source>
</reference>
<comment type="caution">
    <text evidence="7">The sequence shown here is derived from an EMBL/GenBank/DDBJ whole genome shotgun (WGS) entry which is preliminary data.</text>
</comment>
<evidence type="ECO:0000259" key="6">
    <source>
        <dbReference type="Pfam" id="PF06458"/>
    </source>
</evidence>
<feature type="compositionally biased region" description="Basic and acidic residues" evidence="3">
    <location>
        <begin position="1620"/>
        <end position="1629"/>
    </location>
</feature>
<feature type="compositionally biased region" description="Polar residues" evidence="3">
    <location>
        <begin position="108"/>
        <end position="168"/>
    </location>
</feature>
<feature type="region of interest" description="Disordered" evidence="3">
    <location>
        <begin position="50"/>
        <end position="179"/>
    </location>
</feature>
<dbReference type="Proteomes" id="UP000242088">
    <property type="component" value="Unassembled WGS sequence"/>
</dbReference>
<evidence type="ECO:0000313" key="7">
    <source>
        <dbReference type="EMBL" id="PTF13046.1"/>
    </source>
</evidence>
<dbReference type="NCBIfam" id="TIGR01167">
    <property type="entry name" value="LPXTG_anchor"/>
    <property type="match status" value="1"/>
</dbReference>
<feature type="domain" description="MucBP" evidence="6">
    <location>
        <begin position="1217"/>
        <end position="1298"/>
    </location>
</feature>
<name>A0ABX5I021_9STAP</name>
<dbReference type="Pfam" id="PF06458">
    <property type="entry name" value="MucBP"/>
    <property type="match status" value="2"/>
</dbReference>
<dbReference type="InterPro" id="IPR009459">
    <property type="entry name" value="MucBP_dom"/>
</dbReference>
<feature type="region of interest" description="Disordered" evidence="3">
    <location>
        <begin position="1608"/>
        <end position="1630"/>
    </location>
</feature>
<dbReference type="EMBL" id="PYZI01000015">
    <property type="protein sequence ID" value="PTF13046.1"/>
    <property type="molecule type" value="Genomic_DNA"/>
</dbReference>
<feature type="domain" description="YSIRK Gram-positive signal peptide" evidence="5">
    <location>
        <begin position="14"/>
        <end position="39"/>
    </location>
</feature>
<evidence type="ECO:0000256" key="2">
    <source>
        <dbReference type="ARBA" id="ARBA00022737"/>
    </source>
</evidence>
<evidence type="ECO:0000256" key="4">
    <source>
        <dbReference type="SAM" id="Phobius"/>
    </source>
</evidence>
<accession>A0ABX5I021</accession>
<feature type="transmembrane region" description="Helical" evidence="4">
    <location>
        <begin position="21"/>
        <end position="41"/>
    </location>
</feature>
<keyword evidence="8" id="KW-1185">Reference proteome</keyword>
<dbReference type="Gene3D" id="3.10.20.320">
    <property type="entry name" value="Putative peptidoglycan bound protein (lpxtg motif)"/>
    <property type="match status" value="2"/>
</dbReference>
<organism evidence="7 8">
    <name type="scientific">Staphylococcus devriesei</name>
    <dbReference type="NCBI Taxonomy" id="586733"/>
    <lineage>
        <taxon>Bacteria</taxon>
        <taxon>Bacillati</taxon>
        <taxon>Bacillota</taxon>
        <taxon>Bacilli</taxon>
        <taxon>Bacillales</taxon>
        <taxon>Staphylococcaceae</taxon>
        <taxon>Staphylococcus</taxon>
    </lineage>
</organism>